<gene>
    <name evidence="5 7 8" type="ORF">SRAE_X000105600</name>
</gene>
<dbReference type="CTD" id="36384113"/>
<name>A0A090KTX5_STRRB</name>
<dbReference type="GO" id="GO:0017136">
    <property type="term" value="F:histone deacetylase activity, NAD-dependent"/>
    <property type="evidence" value="ECO:0007669"/>
    <property type="project" value="TreeGrafter"/>
</dbReference>
<dbReference type="InterPro" id="IPR003000">
    <property type="entry name" value="Sirtuin"/>
</dbReference>
<dbReference type="OrthoDB" id="2919105at2759"/>
<evidence type="ECO:0000313" key="7">
    <source>
        <dbReference type="WBParaSite" id="SRAE_X000105600.1"/>
    </source>
</evidence>
<dbReference type="GO" id="GO:0070403">
    <property type="term" value="F:NAD+ binding"/>
    <property type="evidence" value="ECO:0007669"/>
    <property type="project" value="InterPro"/>
</dbReference>
<accession>A0A090KTX5</accession>
<feature type="binding site" evidence="3">
    <location>
        <position position="104"/>
    </location>
    <ligand>
        <name>Zn(2+)</name>
        <dbReference type="ChEBI" id="CHEBI:29105"/>
    </ligand>
</feature>
<keyword evidence="1" id="KW-0808">Transferase</keyword>
<dbReference type="AlphaFoldDB" id="A0A090KTX5"/>
<evidence type="ECO:0000313" key="5">
    <source>
        <dbReference type="EMBL" id="CEF59305.1"/>
    </source>
</evidence>
<dbReference type="InterPro" id="IPR026591">
    <property type="entry name" value="Sirtuin_cat_small_dom_sf"/>
</dbReference>
<feature type="binding site" evidence="3">
    <location>
        <position position="75"/>
    </location>
    <ligand>
        <name>Zn(2+)</name>
        <dbReference type="ChEBI" id="CHEBI:29105"/>
    </ligand>
</feature>
<reference evidence="7" key="3">
    <citation type="submission" date="2020-12" db="UniProtKB">
        <authorList>
            <consortium name="WormBaseParasite"/>
        </authorList>
    </citation>
    <scope>IDENTIFICATION</scope>
</reference>
<dbReference type="InterPro" id="IPR029035">
    <property type="entry name" value="DHS-like_NAD/FAD-binding_dom"/>
</dbReference>
<evidence type="ECO:0000259" key="4">
    <source>
        <dbReference type="PROSITE" id="PS50305"/>
    </source>
</evidence>
<dbReference type="Gene3D" id="3.30.1600.10">
    <property type="entry name" value="SIR2/SIRT2 'Small Domain"/>
    <property type="match status" value="1"/>
</dbReference>
<dbReference type="GO" id="GO:0046872">
    <property type="term" value="F:metal ion binding"/>
    <property type="evidence" value="ECO:0007669"/>
    <property type="project" value="UniProtKB-KW"/>
</dbReference>
<feature type="domain" description="Deacetylase sirtuin-type" evidence="4">
    <location>
        <begin position="1"/>
        <end position="214"/>
    </location>
</feature>
<dbReference type="GeneID" id="36384113"/>
<dbReference type="WormBase" id="SRAE_X000105600">
    <property type="protein sequence ID" value="SRP01558"/>
    <property type="gene ID" value="WBGene00266619"/>
</dbReference>
<dbReference type="InterPro" id="IPR050134">
    <property type="entry name" value="NAD-dep_sirtuin_deacylases"/>
</dbReference>
<dbReference type="InterPro" id="IPR026590">
    <property type="entry name" value="Ssirtuin_cat_dom"/>
</dbReference>
<keyword evidence="3" id="KW-0479">Metal-binding</keyword>
<dbReference type="Proteomes" id="UP000035682">
    <property type="component" value="Unplaced"/>
</dbReference>
<dbReference type="Gene3D" id="3.40.50.1220">
    <property type="entry name" value="TPP-binding domain"/>
    <property type="match status" value="1"/>
</dbReference>
<feature type="binding site" evidence="3">
    <location>
        <position position="101"/>
    </location>
    <ligand>
        <name>Zn(2+)</name>
        <dbReference type="ChEBI" id="CHEBI:29105"/>
    </ligand>
</feature>
<keyword evidence="3" id="KW-0862">Zinc</keyword>
<evidence type="ECO:0000256" key="2">
    <source>
        <dbReference type="ARBA" id="ARBA00023027"/>
    </source>
</evidence>
<keyword evidence="6" id="KW-1185">Reference proteome</keyword>
<dbReference type="PROSITE" id="PS50305">
    <property type="entry name" value="SIRTUIN"/>
    <property type="match status" value="1"/>
</dbReference>
<evidence type="ECO:0000256" key="1">
    <source>
        <dbReference type="ARBA" id="ARBA00022679"/>
    </source>
</evidence>
<sequence length="359" mass="41707">MDYYKKNPFPLHEYANSFKYWTYEASNSLKFIKSLSDNGKLLRCYSENIDGMEYLARIPIHQFCAVNGSIACFICKICKKHFPWNSAPIANFGYGLNLKYCEWCMAVVVPCISFQKDIKSITTKYHTLENDALQADLVLILGTSLDVSPFNLLPKLFPLIPKIMITKSFNVNTSFIPDFTCLGDPDDIVRIIDGINSIPKTIEEKVIARRIMKKSKSKTSTLLYSDQKLNFIYEKNLMRNPAKTIALKLCYNIGLYMKPNEKIYIHNRFCLFNSGEAYYLKNHLFPNKFIISPMQLRSIIPDKIYREVIRESFTFPNIVNLLNSNQSKTYETIVENMNQLMTIIRNVLEYVKDIKLTQR</sequence>
<comment type="caution">
    <text evidence="3">Lacks conserved residue(s) required for the propagation of feature annotation.</text>
</comment>
<dbReference type="PANTHER" id="PTHR11085">
    <property type="entry name" value="NAD-DEPENDENT PROTEIN DEACYLASE SIRTUIN-5, MITOCHONDRIAL-RELATED"/>
    <property type="match status" value="1"/>
</dbReference>
<organism evidence="5">
    <name type="scientific">Strongyloides ratti</name>
    <name type="common">Parasitic roundworm</name>
    <dbReference type="NCBI Taxonomy" id="34506"/>
    <lineage>
        <taxon>Eukaryota</taxon>
        <taxon>Metazoa</taxon>
        <taxon>Ecdysozoa</taxon>
        <taxon>Nematoda</taxon>
        <taxon>Chromadorea</taxon>
        <taxon>Rhabditida</taxon>
        <taxon>Tylenchina</taxon>
        <taxon>Panagrolaimomorpha</taxon>
        <taxon>Strongyloidoidea</taxon>
        <taxon>Strongyloididae</taxon>
        <taxon>Strongyloides</taxon>
    </lineage>
</organism>
<evidence type="ECO:0000313" key="8">
    <source>
        <dbReference type="WormBase" id="SRAE_X000105600"/>
    </source>
</evidence>
<evidence type="ECO:0000313" key="6">
    <source>
        <dbReference type="Proteomes" id="UP000035682"/>
    </source>
</evidence>
<keyword evidence="2" id="KW-0520">NAD</keyword>
<dbReference type="WBParaSite" id="SRAE_X000105600.1">
    <property type="protein sequence ID" value="SRAE_X000105600.1"/>
    <property type="gene ID" value="WBGene00266619"/>
</dbReference>
<proteinExistence type="predicted"/>
<dbReference type="EMBL" id="LN609396">
    <property type="protein sequence ID" value="CEF59305.1"/>
    <property type="molecule type" value="Genomic_DNA"/>
</dbReference>
<evidence type="ECO:0000256" key="3">
    <source>
        <dbReference type="PROSITE-ProRule" id="PRU00236"/>
    </source>
</evidence>
<reference evidence="6" key="2">
    <citation type="submission" date="2014-09" db="EMBL/GenBank/DDBJ databases">
        <authorList>
            <person name="Martin A.A."/>
        </authorList>
    </citation>
    <scope>NUCLEOTIDE SEQUENCE</scope>
    <source>
        <strain evidence="6">ED321</strain>
    </source>
</reference>
<protein>
    <submittedName>
        <fullName evidence="5 7">NAD-dependent protein deacetylase sirtuin-2</fullName>
    </submittedName>
</protein>
<reference evidence="5" key="1">
    <citation type="submission" date="2014-09" db="EMBL/GenBank/DDBJ databases">
        <authorList>
            <person name="Aslett A.Martin."/>
        </authorList>
    </citation>
    <scope>NUCLEOTIDE SEQUENCE</scope>
    <source>
        <strain evidence="5">ED321 Heterogonic</strain>
    </source>
</reference>
<feature type="binding site" evidence="3">
    <location>
        <position position="78"/>
    </location>
    <ligand>
        <name>Zn(2+)</name>
        <dbReference type="ChEBI" id="CHEBI:29105"/>
    </ligand>
</feature>
<dbReference type="RefSeq" id="XP_024498516.1">
    <property type="nucleotide sequence ID" value="XM_024650140.1"/>
</dbReference>
<dbReference type="PANTHER" id="PTHR11085:SF10">
    <property type="entry name" value="NAD-DEPENDENT PROTEIN DEACYLASE SIRTUIN-5, MITOCHONDRIAL-RELATED"/>
    <property type="match status" value="1"/>
</dbReference>
<dbReference type="SUPFAM" id="SSF52467">
    <property type="entry name" value="DHS-like NAD/FAD-binding domain"/>
    <property type="match status" value="1"/>
</dbReference>
<dbReference type="GO" id="GO:0005634">
    <property type="term" value="C:nucleus"/>
    <property type="evidence" value="ECO:0007669"/>
    <property type="project" value="TreeGrafter"/>
</dbReference>
<dbReference type="Pfam" id="PF02146">
    <property type="entry name" value="SIR2"/>
    <property type="match status" value="1"/>
</dbReference>